<dbReference type="Proteomes" id="UP000305675">
    <property type="component" value="Unassembled WGS sequence"/>
</dbReference>
<dbReference type="AlphaFoldDB" id="A0A4V5NWI7"/>
<proteinExistence type="predicted"/>
<evidence type="ECO:0000313" key="1">
    <source>
        <dbReference type="EMBL" id="TKB57642.1"/>
    </source>
</evidence>
<name>A0A4V5NWI7_9GAMM</name>
<sequence length="252" mass="29301">MSGHGIYIGKVHHHRYQPKIHKFAYPMYALSIDLDQLDSADFGPWLRVERRSLIQLRHQDYLEGQGLRAKAVWDKVNALGGEMSSDDQGKVRFVGQGRCLGFYFSPLNLYYCYNRSGNLIYLLAEVSNTPWNERHYYLLSYQKNGQREVVCNKDFHVSPFMSLAMRYHWRIAEPCDGLTLTIENRDQNRIFTAGITMQHTPMSSQTLKRTLRQFPAMTWGVVAKIYWQALKLFVKSVPLHTHPKKESESSHG</sequence>
<keyword evidence="2" id="KW-1185">Reference proteome</keyword>
<reference evidence="1 2" key="1">
    <citation type="submission" date="2019-04" db="EMBL/GenBank/DDBJ databases">
        <authorList>
            <person name="Hwang J.C."/>
        </authorList>
    </citation>
    <scope>NUCLEOTIDE SEQUENCE [LARGE SCALE GENOMIC DNA]</scope>
    <source>
        <strain evidence="1 2">IMCC35002</strain>
    </source>
</reference>
<protein>
    <submittedName>
        <fullName evidence="1">DUF1365 domain-containing protein</fullName>
    </submittedName>
</protein>
<dbReference type="PANTHER" id="PTHR33973">
    <property type="entry name" value="OS07G0153300 PROTEIN"/>
    <property type="match status" value="1"/>
</dbReference>
<dbReference type="Pfam" id="PF07103">
    <property type="entry name" value="DUF1365"/>
    <property type="match status" value="1"/>
</dbReference>
<evidence type="ECO:0000313" key="2">
    <source>
        <dbReference type="Proteomes" id="UP000305675"/>
    </source>
</evidence>
<dbReference type="OrthoDB" id="9778801at2"/>
<dbReference type="InterPro" id="IPR010775">
    <property type="entry name" value="DUF1365"/>
</dbReference>
<accession>A0A4V5NWI7</accession>
<comment type="caution">
    <text evidence="1">The sequence shown here is derived from an EMBL/GenBank/DDBJ whole genome shotgun (WGS) entry which is preliminary data.</text>
</comment>
<gene>
    <name evidence="1" type="ORF">FCL42_03585</name>
</gene>
<dbReference type="EMBL" id="SWCJ01000002">
    <property type="protein sequence ID" value="TKB57642.1"/>
    <property type="molecule type" value="Genomic_DNA"/>
</dbReference>
<organism evidence="1 2">
    <name type="scientific">Ferrimonas aestuarii</name>
    <dbReference type="NCBI Taxonomy" id="2569539"/>
    <lineage>
        <taxon>Bacteria</taxon>
        <taxon>Pseudomonadati</taxon>
        <taxon>Pseudomonadota</taxon>
        <taxon>Gammaproteobacteria</taxon>
        <taxon>Alteromonadales</taxon>
        <taxon>Ferrimonadaceae</taxon>
        <taxon>Ferrimonas</taxon>
    </lineage>
</organism>
<dbReference type="PANTHER" id="PTHR33973:SF4">
    <property type="entry name" value="OS07G0153300 PROTEIN"/>
    <property type="match status" value="1"/>
</dbReference>